<reference evidence="2 3" key="1">
    <citation type="submission" date="2018-11" db="EMBL/GenBank/DDBJ databases">
        <title>Whole genome sequence of Streptomyces chrestomyceticus NBRC 13444(T).</title>
        <authorList>
            <person name="Komaki H."/>
            <person name="Tamura T."/>
        </authorList>
    </citation>
    <scope>NUCLEOTIDE SEQUENCE [LARGE SCALE GENOMIC DNA]</scope>
    <source>
        <strain evidence="2 3">NBRC 13444</strain>
    </source>
</reference>
<organism evidence="2 3">
    <name type="scientific">Streptomyces chrestomyceticus JCM 4735</name>
    <dbReference type="NCBI Taxonomy" id="1306181"/>
    <lineage>
        <taxon>Bacteria</taxon>
        <taxon>Bacillati</taxon>
        <taxon>Actinomycetota</taxon>
        <taxon>Actinomycetes</taxon>
        <taxon>Kitasatosporales</taxon>
        <taxon>Streptomycetaceae</taxon>
        <taxon>Streptomyces</taxon>
    </lineage>
</organism>
<dbReference type="EMBL" id="BHZC01000001">
    <property type="protein sequence ID" value="GCD40349.1"/>
    <property type="molecule type" value="Genomic_DNA"/>
</dbReference>
<evidence type="ECO:0000313" key="2">
    <source>
        <dbReference type="EMBL" id="GCD40349.1"/>
    </source>
</evidence>
<proteinExistence type="predicted"/>
<dbReference type="AlphaFoldDB" id="A0A7U9L3I9"/>
<protein>
    <submittedName>
        <fullName evidence="2">Uncharacterized protein</fullName>
    </submittedName>
</protein>
<sequence length="137" mass="14469">MRIRPADPKENGGAPTSSPEQTRGVLAEQAHAPDAHRCRGRSSAYRCAQFLCWSASTIFSTPVAPRRLSVSDVDFTEPNHSAARLRVAPVRASSAFASIGSPRPSRAVGFDGSTSERGQPASRSASRRLLLAGPLGA</sequence>
<comment type="caution">
    <text evidence="2">The sequence shown here is derived from an EMBL/GenBank/DDBJ whole genome shotgun (WGS) entry which is preliminary data.</text>
</comment>
<name>A0A7U9L3I9_9ACTN</name>
<feature type="compositionally biased region" description="Basic and acidic residues" evidence="1">
    <location>
        <begin position="1"/>
        <end position="10"/>
    </location>
</feature>
<dbReference type="Proteomes" id="UP000287830">
    <property type="component" value="Unassembled WGS sequence"/>
</dbReference>
<evidence type="ECO:0000313" key="3">
    <source>
        <dbReference type="Proteomes" id="UP000287830"/>
    </source>
</evidence>
<feature type="region of interest" description="Disordered" evidence="1">
    <location>
        <begin position="98"/>
        <end position="137"/>
    </location>
</feature>
<feature type="compositionally biased region" description="Low complexity" evidence="1">
    <location>
        <begin position="121"/>
        <end position="137"/>
    </location>
</feature>
<gene>
    <name evidence="2" type="ORF">OEIGOIKO_08209</name>
</gene>
<feature type="region of interest" description="Disordered" evidence="1">
    <location>
        <begin position="1"/>
        <end position="38"/>
    </location>
</feature>
<evidence type="ECO:0000256" key="1">
    <source>
        <dbReference type="SAM" id="MobiDB-lite"/>
    </source>
</evidence>
<accession>A0A7U9L3I9</accession>